<evidence type="ECO:0000313" key="4">
    <source>
        <dbReference type="Proteomes" id="UP000316855"/>
    </source>
</evidence>
<dbReference type="EMBL" id="CP036343">
    <property type="protein sequence ID" value="QDT94309.1"/>
    <property type="molecule type" value="Genomic_DNA"/>
</dbReference>
<protein>
    <submittedName>
        <fullName evidence="3">Dual specificity phosphatase, catalytic domain</fullName>
    </submittedName>
</protein>
<feature type="domain" description="Tyrosine specific protein phosphatases" evidence="2">
    <location>
        <begin position="87"/>
        <end position="154"/>
    </location>
</feature>
<dbReference type="RefSeq" id="WP_145232222.1">
    <property type="nucleotide sequence ID" value="NZ_CP036343.1"/>
</dbReference>
<dbReference type="InterPro" id="IPR003595">
    <property type="entry name" value="Tyr_Pase_cat"/>
</dbReference>
<dbReference type="KEGG" id="gax:Pan161_60050"/>
<reference evidence="3 4" key="1">
    <citation type="submission" date="2019-02" db="EMBL/GenBank/DDBJ databases">
        <title>Deep-cultivation of Planctomycetes and their phenomic and genomic characterization uncovers novel biology.</title>
        <authorList>
            <person name="Wiegand S."/>
            <person name="Jogler M."/>
            <person name="Boedeker C."/>
            <person name="Pinto D."/>
            <person name="Vollmers J."/>
            <person name="Rivas-Marin E."/>
            <person name="Kohn T."/>
            <person name="Peeters S.H."/>
            <person name="Heuer A."/>
            <person name="Rast P."/>
            <person name="Oberbeckmann S."/>
            <person name="Bunk B."/>
            <person name="Jeske O."/>
            <person name="Meyerdierks A."/>
            <person name="Storesund J.E."/>
            <person name="Kallscheuer N."/>
            <person name="Luecker S."/>
            <person name="Lage O.M."/>
            <person name="Pohl T."/>
            <person name="Merkel B.J."/>
            <person name="Hornburger P."/>
            <person name="Mueller R.-W."/>
            <person name="Bruemmer F."/>
            <person name="Labrenz M."/>
            <person name="Spormann A.M."/>
            <person name="Op den Camp H."/>
            <person name="Overmann J."/>
            <person name="Amann R."/>
            <person name="Jetten M.S.M."/>
            <person name="Mascher T."/>
            <person name="Medema M.H."/>
            <person name="Devos D.P."/>
            <person name="Kaster A.-K."/>
            <person name="Ovreas L."/>
            <person name="Rohde M."/>
            <person name="Galperin M.Y."/>
            <person name="Jogler C."/>
        </authorList>
    </citation>
    <scope>NUCLEOTIDE SEQUENCE [LARGE SCALE GENOMIC DNA]</scope>
    <source>
        <strain evidence="3 4">Pan161</strain>
    </source>
</reference>
<dbReference type="InterPro" id="IPR000387">
    <property type="entry name" value="Tyr_Pase_dom"/>
</dbReference>
<evidence type="ECO:0000313" key="3">
    <source>
        <dbReference type="EMBL" id="QDT94309.1"/>
    </source>
</evidence>
<keyword evidence="1" id="KW-0378">Hydrolase</keyword>
<dbReference type="SUPFAM" id="SSF52799">
    <property type="entry name" value="(Phosphotyrosine protein) phosphatases II"/>
    <property type="match status" value="1"/>
</dbReference>
<evidence type="ECO:0000259" key="2">
    <source>
        <dbReference type="PROSITE" id="PS50056"/>
    </source>
</evidence>
<dbReference type="GO" id="GO:0016791">
    <property type="term" value="F:phosphatase activity"/>
    <property type="evidence" value="ECO:0007669"/>
    <property type="project" value="UniProtKB-ARBA"/>
</dbReference>
<proteinExistence type="predicted"/>
<dbReference type="Pfam" id="PF22784">
    <property type="entry name" value="PTP-SAK"/>
    <property type="match status" value="1"/>
</dbReference>
<dbReference type="PROSITE" id="PS50056">
    <property type="entry name" value="TYR_PHOSPHATASE_2"/>
    <property type="match status" value="1"/>
</dbReference>
<keyword evidence="4" id="KW-1185">Reference proteome</keyword>
<accession>A0A517VMR2</accession>
<dbReference type="InterPro" id="IPR029021">
    <property type="entry name" value="Prot-tyrosine_phosphatase-like"/>
</dbReference>
<organism evidence="3 4">
    <name type="scientific">Gimesia algae</name>
    <dbReference type="NCBI Taxonomy" id="2527971"/>
    <lineage>
        <taxon>Bacteria</taxon>
        <taxon>Pseudomonadati</taxon>
        <taxon>Planctomycetota</taxon>
        <taxon>Planctomycetia</taxon>
        <taxon>Planctomycetales</taxon>
        <taxon>Planctomycetaceae</taxon>
        <taxon>Gimesia</taxon>
    </lineage>
</organism>
<dbReference type="InterPro" id="IPR057023">
    <property type="entry name" value="PTP-SAK"/>
</dbReference>
<dbReference type="SMART" id="SM00404">
    <property type="entry name" value="PTPc_motif"/>
    <property type="match status" value="1"/>
</dbReference>
<gene>
    <name evidence="3" type="ORF">Pan161_60050</name>
</gene>
<dbReference type="OrthoDB" id="9806482at2"/>
<dbReference type="AlphaFoldDB" id="A0A517VMR2"/>
<dbReference type="Gene3D" id="3.90.190.10">
    <property type="entry name" value="Protein tyrosine phosphatase superfamily"/>
    <property type="match status" value="1"/>
</dbReference>
<dbReference type="Proteomes" id="UP000316855">
    <property type="component" value="Chromosome"/>
</dbReference>
<evidence type="ECO:0000256" key="1">
    <source>
        <dbReference type="ARBA" id="ARBA00022801"/>
    </source>
</evidence>
<name>A0A517VMR2_9PLAN</name>
<sequence precursor="true">MFQPTIYPIQTIGAGSLSVMARPVPGEWIDDEFAGIARLGISHIVSLLEHEEAIEVGLEDEPQLAEQHGMLFTSFPVADRCLPASIEAFADFTRALYQGILAGSHTVVHCRAGIGRAGMTAAGILLQHGLTTSEAFELISKQRRVTVPDTPEQYNWVMKHEKQLTGKDKQP</sequence>